<accession>A0ABU8PHW4</accession>
<keyword evidence="2" id="KW-1185">Reference proteome</keyword>
<evidence type="ECO:0000313" key="2">
    <source>
        <dbReference type="Proteomes" id="UP001375812"/>
    </source>
</evidence>
<dbReference type="EMBL" id="JBBGZH010000002">
    <property type="protein sequence ID" value="MEJ5021840.1"/>
    <property type="molecule type" value="Genomic_DNA"/>
</dbReference>
<reference evidence="1 2" key="1">
    <citation type="submission" date="2023-12" db="EMBL/GenBank/DDBJ databases">
        <title>Gut-associated functions are favored during microbiome assembly across C. elegans life.</title>
        <authorList>
            <person name="Zimmermann J."/>
        </authorList>
    </citation>
    <scope>NUCLEOTIDE SEQUENCE [LARGE SCALE GENOMIC DNA]</scope>
    <source>
        <strain evidence="1 2">MYb71</strain>
    </source>
</reference>
<evidence type="ECO:0000313" key="1">
    <source>
        <dbReference type="EMBL" id="MEJ5021840.1"/>
    </source>
</evidence>
<dbReference type="Proteomes" id="UP001375812">
    <property type="component" value="Unassembled WGS sequence"/>
</dbReference>
<gene>
    <name evidence="1" type="ORF">WH297_19180</name>
</gene>
<sequence length="62" mass="6280">MKGLLSETGISGIMLNADAVHPVVAIGNGASTGTELSAEWISKRAFPVLGTIENGISVHSCA</sequence>
<name>A0ABU8PHW4_9HYPH</name>
<proteinExistence type="predicted"/>
<comment type="caution">
    <text evidence="1">The sequence shown here is derived from an EMBL/GenBank/DDBJ whole genome shotgun (WGS) entry which is preliminary data.</text>
</comment>
<dbReference type="RefSeq" id="WP_105544230.1">
    <property type="nucleotide sequence ID" value="NZ_JBBGZH010000002.1"/>
</dbReference>
<protein>
    <submittedName>
        <fullName evidence="1">Uncharacterized protein</fullName>
    </submittedName>
</protein>
<organism evidence="1 2">
    <name type="scientific">Ochrobactrum vermis</name>
    <dbReference type="NCBI Taxonomy" id="1827297"/>
    <lineage>
        <taxon>Bacteria</taxon>
        <taxon>Pseudomonadati</taxon>
        <taxon>Pseudomonadota</taxon>
        <taxon>Alphaproteobacteria</taxon>
        <taxon>Hyphomicrobiales</taxon>
        <taxon>Brucellaceae</taxon>
        <taxon>Brucella/Ochrobactrum group</taxon>
        <taxon>Ochrobactrum</taxon>
    </lineage>
</organism>